<accession>A0A6L7HWC3</accession>
<dbReference type="RefSeq" id="WP_160794506.1">
    <property type="nucleotide sequence ID" value="NZ_WRPA01000004.1"/>
</dbReference>
<protein>
    <recommendedName>
        <fullName evidence="3">Lipoprotein</fullName>
    </recommendedName>
</protein>
<keyword evidence="2" id="KW-1185">Reference proteome</keyword>
<comment type="caution">
    <text evidence="1">The sequence shown here is derived from an EMBL/GenBank/DDBJ whole genome shotgun (WGS) entry which is preliminary data.</text>
</comment>
<evidence type="ECO:0008006" key="3">
    <source>
        <dbReference type="Google" id="ProtNLM"/>
    </source>
</evidence>
<dbReference type="Gene3D" id="3.30.110.70">
    <property type="entry name" value="Hypothetical protein apc22750. Chain B"/>
    <property type="match status" value="1"/>
</dbReference>
<sequence>MTNSDLTTALKTAPKSVLLLSALLLGGCAGEYTFNSNLDGQAIDDYFKAGDVQLFQETQPKGPYELKGMVEGESCQERAQDVPASIGEARTMARRAAADKGANGLIIKRCALIEEPSKACVSQALCVGQAILLPTTEK</sequence>
<evidence type="ECO:0000313" key="2">
    <source>
        <dbReference type="Proteomes" id="UP000474778"/>
    </source>
</evidence>
<dbReference type="AlphaFoldDB" id="A0A6L7HWC3"/>
<dbReference type="Proteomes" id="UP000474778">
    <property type="component" value="Unassembled WGS sequence"/>
</dbReference>
<proteinExistence type="predicted"/>
<evidence type="ECO:0000313" key="1">
    <source>
        <dbReference type="EMBL" id="MXR68320.1"/>
    </source>
</evidence>
<gene>
    <name evidence="1" type="ORF">GNT65_06470</name>
</gene>
<dbReference type="GO" id="GO:0035556">
    <property type="term" value="P:intracellular signal transduction"/>
    <property type="evidence" value="ECO:0007669"/>
    <property type="project" value="InterPro"/>
</dbReference>
<reference evidence="1 2" key="1">
    <citation type="submission" date="2019-12" db="EMBL/GenBank/DDBJ databases">
        <title>Shewanella insulae sp. nov., isolated from a tidal flat.</title>
        <authorList>
            <person name="Yoon J.-H."/>
        </authorList>
    </citation>
    <scope>NUCLEOTIDE SEQUENCE [LARGE SCALE GENOMIC DNA]</scope>
    <source>
        <strain evidence="1 2">JBTF-M18</strain>
    </source>
</reference>
<organism evidence="1 2">
    <name type="scientific">Shewanella insulae</name>
    <dbReference type="NCBI Taxonomy" id="2681496"/>
    <lineage>
        <taxon>Bacteria</taxon>
        <taxon>Pseudomonadati</taxon>
        <taxon>Pseudomonadota</taxon>
        <taxon>Gammaproteobacteria</taxon>
        <taxon>Alteromonadales</taxon>
        <taxon>Shewanellaceae</taxon>
        <taxon>Shewanella</taxon>
    </lineage>
</organism>
<dbReference type="EMBL" id="WRPA01000004">
    <property type="protein sequence ID" value="MXR68320.1"/>
    <property type="molecule type" value="Genomic_DNA"/>
</dbReference>
<dbReference type="InterPro" id="IPR030852">
    <property type="entry name" value="RcsF"/>
</dbReference>
<name>A0A6L7HWC3_9GAMM</name>
<dbReference type="Pfam" id="PF16358">
    <property type="entry name" value="RcsF"/>
    <property type="match status" value="1"/>
</dbReference>
<dbReference type="GO" id="GO:0009279">
    <property type="term" value="C:cell outer membrane"/>
    <property type="evidence" value="ECO:0007669"/>
    <property type="project" value="InterPro"/>
</dbReference>